<dbReference type="Gene3D" id="3.30.565.10">
    <property type="entry name" value="Histidine kinase-like ATPase, C-terminal domain"/>
    <property type="match status" value="1"/>
</dbReference>
<dbReference type="Proteomes" id="UP000016662">
    <property type="component" value="Unassembled WGS sequence"/>
</dbReference>
<dbReference type="AlphaFoldDB" id="U2KZQ7"/>
<keyword evidence="4" id="KW-1185">Reference proteome</keyword>
<dbReference type="eggNOG" id="COG3290">
    <property type="taxonomic scope" value="Bacteria"/>
</dbReference>
<feature type="transmembrane region" description="Helical" evidence="1">
    <location>
        <begin position="142"/>
        <end position="161"/>
    </location>
</feature>
<dbReference type="InterPro" id="IPR032834">
    <property type="entry name" value="NatK-like_C"/>
</dbReference>
<accession>U2KZQ7</accession>
<feature type="transmembrane region" description="Helical" evidence="1">
    <location>
        <begin position="6"/>
        <end position="26"/>
    </location>
</feature>
<keyword evidence="1" id="KW-0472">Membrane</keyword>
<dbReference type="HOGENOM" id="CLU_020211_13_0_9"/>
<feature type="transmembrane region" description="Helical" evidence="1">
    <location>
        <begin position="112"/>
        <end position="130"/>
    </location>
</feature>
<evidence type="ECO:0000313" key="3">
    <source>
        <dbReference type="EMBL" id="ERJ97570.1"/>
    </source>
</evidence>
<protein>
    <recommendedName>
        <fullName evidence="2">Sensor histidine kinase NatK-like C-terminal domain-containing protein</fullName>
    </recommendedName>
</protein>
<dbReference type="PANTHER" id="PTHR40448">
    <property type="entry name" value="TWO-COMPONENT SENSOR HISTIDINE KINASE"/>
    <property type="match status" value="1"/>
</dbReference>
<dbReference type="SUPFAM" id="SSF55874">
    <property type="entry name" value="ATPase domain of HSP90 chaperone/DNA topoisomerase II/histidine kinase"/>
    <property type="match status" value="1"/>
</dbReference>
<evidence type="ECO:0000313" key="4">
    <source>
        <dbReference type="Proteomes" id="UP000016662"/>
    </source>
</evidence>
<feature type="transmembrane region" description="Helical" evidence="1">
    <location>
        <begin position="82"/>
        <end position="100"/>
    </location>
</feature>
<dbReference type="STRING" id="411473.RUMCAL_00028"/>
<dbReference type="InterPro" id="IPR036890">
    <property type="entry name" value="HATPase_C_sf"/>
</dbReference>
<comment type="caution">
    <text evidence="3">The sequence shown here is derived from an EMBL/GenBank/DDBJ whole genome shotgun (WGS) entry which is preliminary data.</text>
</comment>
<reference evidence="3 4" key="1">
    <citation type="submission" date="2013-07" db="EMBL/GenBank/DDBJ databases">
        <authorList>
            <person name="Weinstock G."/>
            <person name="Sodergren E."/>
            <person name="Wylie T."/>
            <person name="Fulton L."/>
            <person name="Fulton R."/>
            <person name="Fronick C."/>
            <person name="O'Laughlin M."/>
            <person name="Godfrey J."/>
            <person name="Miner T."/>
            <person name="Herter B."/>
            <person name="Appelbaum E."/>
            <person name="Cordes M."/>
            <person name="Lek S."/>
            <person name="Wollam A."/>
            <person name="Pepin K.H."/>
            <person name="Palsikar V.B."/>
            <person name="Mitreva M."/>
            <person name="Wilson R.K."/>
        </authorList>
    </citation>
    <scope>NUCLEOTIDE SEQUENCE [LARGE SCALE GENOMIC DNA]</scope>
    <source>
        <strain evidence="3 4">ATCC 27760</strain>
    </source>
</reference>
<dbReference type="GO" id="GO:0042802">
    <property type="term" value="F:identical protein binding"/>
    <property type="evidence" value="ECO:0007669"/>
    <property type="project" value="TreeGrafter"/>
</dbReference>
<keyword evidence="1" id="KW-0812">Transmembrane</keyword>
<gene>
    <name evidence="3" type="ORF">RUMCAL_00028</name>
</gene>
<feature type="domain" description="Sensor histidine kinase NatK-like C-terminal" evidence="2">
    <location>
        <begin position="306"/>
        <end position="389"/>
    </location>
</feature>
<keyword evidence="1" id="KW-1133">Transmembrane helix</keyword>
<proteinExistence type="predicted"/>
<evidence type="ECO:0000256" key="1">
    <source>
        <dbReference type="SAM" id="Phobius"/>
    </source>
</evidence>
<dbReference type="Pfam" id="PF14501">
    <property type="entry name" value="HATPase_c_5"/>
    <property type="match status" value="1"/>
</dbReference>
<dbReference type="PANTHER" id="PTHR40448:SF1">
    <property type="entry name" value="TWO-COMPONENT SENSOR HISTIDINE KINASE"/>
    <property type="match status" value="1"/>
</dbReference>
<sequence length="403" mass="46643">METSLYLVSNVIRIYAISIFLDSFFGNLKCKRIIKIIAYISYYFIGSLVWIISQNTNINLVINTAAIILISILYRATWKKRVFSAIWVCAVGMFIDWIAFSILGNSQFVQSGFLQYVLLLDLAFLFRHLYHRHIEYSSKSPYFLLILLVSLGTIAVGILTVNDSSKHDIIVAIILLLINLINFYTYHLEQDRLKNKHMVELIQASNDAYQNQLKIMETSQREMRYLRHDMQKHLNTMRRMLQEKEYAEVQEYLTTIENAIIVKEEYSKTGNRDVDSLINYELALASDLGTAIMCRIDLPAELNISSFDMTVILGNLLDNAIEALRQSENKRLLLSMKLTRGIVRIDIENSYNPKQKKKADQKQHGIGLLSVSHTLEKYHGDLKHYVEDNNKYHTTVTMFNGTE</sequence>
<dbReference type="EMBL" id="AWVF01000005">
    <property type="protein sequence ID" value="ERJ97570.1"/>
    <property type="molecule type" value="Genomic_DNA"/>
</dbReference>
<dbReference type="OrthoDB" id="1829069at2"/>
<name>U2KZQ7_9FIRM</name>
<organism evidence="3 4">
    <name type="scientific">Ruminococcus callidus ATCC 27760</name>
    <dbReference type="NCBI Taxonomy" id="411473"/>
    <lineage>
        <taxon>Bacteria</taxon>
        <taxon>Bacillati</taxon>
        <taxon>Bacillota</taxon>
        <taxon>Clostridia</taxon>
        <taxon>Eubacteriales</taxon>
        <taxon>Oscillospiraceae</taxon>
        <taxon>Ruminococcus</taxon>
    </lineage>
</organism>
<feature type="transmembrane region" description="Helical" evidence="1">
    <location>
        <begin position="167"/>
        <end position="186"/>
    </location>
</feature>
<feature type="transmembrane region" description="Helical" evidence="1">
    <location>
        <begin position="33"/>
        <end position="52"/>
    </location>
</feature>
<evidence type="ECO:0000259" key="2">
    <source>
        <dbReference type="Pfam" id="PF14501"/>
    </source>
</evidence>
<dbReference type="RefSeq" id="WP_021682726.1">
    <property type="nucleotide sequence ID" value="NZ_KI260438.1"/>
</dbReference>
<dbReference type="PATRIC" id="fig|411473.3.peg.27"/>
<feature type="transmembrane region" description="Helical" evidence="1">
    <location>
        <begin position="58"/>
        <end position="75"/>
    </location>
</feature>